<keyword evidence="3" id="KW-1185">Reference proteome</keyword>
<accession>A0ABM9ADN5</accession>
<dbReference type="Proteomes" id="UP000838100">
    <property type="component" value="Unassembled WGS sequence"/>
</dbReference>
<comment type="caution">
    <text evidence="2">The sequence shown here is derived from an EMBL/GenBank/DDBJ whole genome shotgun (WGS) entry which is preliminary data.</text>
</comment>
<dbReference type="RefSeq" id="WP_237443978.1">
    <property type="nucleotide sequence ID" value="NZ_CAKLPX010000001.1"/>
</dbReference>
<evidence type="ECO:0000313" key="2">
    <source>
        <dbReference type="EMBL" id="CAH0991323.1"/>
    </source>
</evidence>
<evidence type="ECO:0000259" key="1">
    <source>
        <dbReference type="Pfam" id="PF08241"/>
    </source>
</evidence>
<dbReference type="InterPro" id="IPR029063">
    <property type="entry name" value="SAM-dependent_MTases_sf"/>
</dbReference>
<dbReference type="Gene3D" id="3.40.50.150">
    <property type="entry name" value="Vaccinia Virus protein VP39"/>
    <property type="match status" value="1"/>
</dbReference>
<proteinExistence type="predicted"/>
<evidence type="ECO:0000313" key="3">
    <source>
        <dbReference type="Proteomes" id="UP000838100"/>
    </source>
</evidence>
<name>A0ABM9ADN5_9GAMM</name>
<feature type="domain" description="Methyltransferase type 11" evidence="1">
    <location>
        <begin position="52"/>
        <end position="137"/>
    </location>
</feature>
<organism evidence="2 3">
    <name type="scientific">Sinobacterium norvegicum</name>
    <dbReference type="NCBI Taxonomy" id="1641715"/>
    <lineage>
        <taxon>Bacteria</taxon>
        <taxon>Pseudomonadati</taxon>
        <taxon>Pseudomonadota</taxon>
        <taxon>Gammaproteobacteria</taxon>
        <taxon>Cellvibrionales</taxon>
        <taxon>Spongiibacteraceae</taxon>
        <taxon>Sinobacterium</taxon>
    </lineage>
</organism>
<protein>
    <recommendedName>
        <fullName evidence="1">Methyltransferase type 11 domain-containing protein</fullName>
    </recommendedName>
</protein>
<dbReference type="EMBL" id="CAKLPX010000001">
    <property type="protein sequence ID" value="CAH0991323.1"/>
    <property type="molecule type" value="Genomic_DNA"/>
</dbReference>
<dbReference type="SUPFAM" id="SSF53335">
    <property type="entry name" value="S-adenosyl-L-methionine-dependent methyltransferases"/>
    <property type="match status" value="1"/>
</dbReference>
<reference evidence="2" key="1">
    <citation type="submission" date="2021-12" db="EMBL/GenBank/DDBJ databases">
        <authorList>
            <person name="Rodrigo-Torres L."/>
            <person name="Arahal R. D."/>
            <person name="Lucena T."/>
        </authorList>
    </citation>
    <scope>NUCLEOTIDE SEQUENCE</scope>
    <source>
        <strain evidence="2">CECT 8267</strain>
    </source>
</reference>
<sequence>MNRLDYQQIFDVRGESYNRACIEHPQAREEERQQLIRRLHLPADGVFCDAPAGGGYLSDGVNQQRGDITVYCIEPSTQFSEQINPGFNVLHNQLDSIQLPGRSLDALGSLAGLHHIVDRRPVFKTWQQLLKPDGVLAVADVELGSDVGKFLNGFVDRYTPDGHDGYFFRDGEFSELMLHQGLIDVEECFEPLHWQFNNQREAASFCRDLFFLQGISLQDIALALEQELGLCRALESDEWLLPWGLRYARGCKPADDDTIGVGQ</sequence>
<dbReference type="InterPro" id="IPR013216">
    <property type="entry name" value="Methyltransf_11"/>
</dbReference>
<dbReference type="Pfam" id="PF08241">
    <property type="entry name" value="Methyltransf_11"/>
    <property type="match status" value="1"/>
</dbReference>
<gene>
    <name evidence="2" type="ORF">SIN8267_01426</name>
</gene>